<feature type="compositionally biased region" description="Basic residues" evidence="1">
    <location>
        <begin position="436"/>
        <end position="445"/>
    </location>
</feature>
<accession>A0A812LTN9</accession>
<evidence type="ECO:0000256" key="1">
    <source>
        <dbReference type="SAM" id="MobiDB-lite"/>
    </source>
</evidence>
<reference evidence="2" key="1">
    <citation type="submission" date="2021-02" db="EMBL/GenBank/DDBJ databases">
        <authorList>
            <person name="Dougan E. K."/>
            <person name="Rhodes N."/>
            <person name="Thang M."/>
            <person name="Chan C."/>
        </authorList>
    </citation>
    <scope>NUCLEOTIDE SEQUENCE</scope>
</reference>
<feature type="region of interest" description="Disordered" evidence="1">
    <location>
        <begin position="482"/>
        <end position="551"/>
    </location>
</feature>
<dbReference type="Gene3D" id="3.40.50.12240">
    <property type="match status" value="1"/>
</dbReference>
<gene>
    <name evidence="2" type="primary">atpA</name>
    <name evidence="2" type="ORF">SNEC2469_LOCUS5272</name>
</gene>
<keyword evidence="3" id="KW-1185">Reference proteome</keyword>
<organism evidence="2 3">
    <name type="scientific">Symbiodinium necroappetens</name>
    <dbReference type="NCBI Taxonomy" id="1628268"/>
    <lineage>
        <taxon>Eukaryota</taxon>
        <taxon>Sar</taxon>
        <taxon>Alveolata</taxon>
        <taxon>Dinophyceae</taxon>
        <taxon>Suessiales</taxon>
        <taxon>Symbiodiniaceae</taxon>
        <taxon>Symbiodinium</taxon>
    </lineage>
</organism>
<name>A0A812LTN9_9DINO</name>
<sequence>EVRDGGKHALLILDTVAPLLDAWELAMELAEAAGDLGDAEALAAQRRAALAALLERAASLQSGGALTMLALLETEAMAALGIPGQRQAPNAEANELTFSLADFRGRRQSELERLQRLQDRGVQLTESSLSALGITRPGDVAKGVKSAREMQSLSDGQAVLDKSMAAAGLFPAMVPGASFSRFGLGSDVGASKAVAAHLRTLLALEQAHFRPTTAEVDSHQSRQLQASLQHLASVRAVVREMWMSCLSQRVSGHSWAGRSCRESRVGLAQSHAPERKVVPCSRWWAKQALLAALLLEVYERHSFLLMLLLLAAAAAALLRSCGADARRLAWHLLRARQPNAKLYRQAGAFCSGCGAIEVREVLEDEDLCEELARHLNLRPLELKRFASVAAEVRADPAIELVDAEEVPEAESVGNPADEVPGAQHHSFRTSGWNSKRSIKSARGGRGRGGLGHYFDSVTSDDQAVRGGRGGSGHYFDCVASDDRDVGGGNHPPQRSHAANPYFSSQVGESSPGEDRSIDYAQTDNCSSDPKPKPSRPLQNSVSKHKTDEGDAGVGFFSKQLWVCWFREFQALGSCVVWAEEEERNKDLPQ</sequence>
<evidence type="ECO:0000313" key="3">
    <source>
        <dbReference type="Proteomes" id="UP000601435"/>
    </source>
</evidence>
<proteinExistence type="predicted"/>
<feature type="non-terminal residue" evidence="2">
    <location>
        <position position="589"/>
    </location>
</feature>
<dbReference type="InterPro" id="IPR027417">
    <property type="entry name" value="P-loop_NTPase"/>
</dbReference>
<protein>
    <submittedName>
        <fullName evidence="2">AtpA protein</fullName>
    </submittedName>
</protein>
<dbReference type="AlphaFoldDB" id="A0A812LTN9"/>
<evidence type="ECO:0000313" key="2">
    <source>
        <dbReference type="EMBL" id="CAE7251984.1"/>
    </source>
</evidence>
<dbReference type="EMBL" id="CAJNJA010009921">
    <property type="protein sequence ID" value="CAE7251984.1"/>
    <property type="molecule type" value="Genomic_DNA"/>
</dbReference>
<dbReference type="Gene3D" id="3.40.50.300">
    <property type="entry name" value="P-loop containing nucleotide triphosphate hydrolases"/>
    <property type="match status" value="1"/>
</dbReference>
<comment type="caution">
    <text evidence="2">The sequence shown here is derived from an EMBL/GenBank/DDBJ whole genome shotgun (WGS) entry which is preliminary data.</text>
</comment>
<feature type="region of interest" description="Disordered" evidence="1">
    <location>
        <begin position="408"/>
        <end position="454"/>
    </location>
</feature>
<dbReference type="Proteomes" id="UP000601435">
    <property type="component" value="Unassembled WGS sequence"/>
</dbReference>
<dbReference type="OrthoDB" id="426124at2759"/>